<evidence type="ECO:0000256" key="9">
    <source>
        <dbReference type="ARBA" id="ARBA00022737"/>
    </source>
</evidence>
<dbReference type="Proteomes" id="UP000472264">
    <property type="component" value="Chromosome 9"/>
</dbReference>
<dbReference type="InterPro" id="IPR036055">
    <property type="entry name" value="LDL_receptor-like_sf"/>
</dbReference>
<dbReference type="OrthoDB" id="504708at2759"/>
<feature type="disulfide bond" evidence="21">
    <location>
        <begin position="94"/>
        <end position="112"/>
    </location>
</feature>
<dbReference type="SMART" id="SM00057">
    <property type="entry name" value="FIMAC"/>
    <property type="match status" value="2"/>
</dbReference>
<dbReference type="SMART" id="SM00032">
    <property type="entry name" value="CCP"/>
    <property type="match status" value="2"/>
</dbReference>
<evidence type="ECO:0000256" key="21">
    <source>
        <dbReference type="PROSITE-ProRule" id="PRU00124"/>
    </source>
</evidence>
<evidence type="ECO:0000256" key="13">
    <source>
        <dbReference type="ARBA" id="ARBA00023058"/>
    </source>
</evidence>
<keyword evidence="16" id="KW-0325">Glycoprotein</keyword>
<keyword evidence="15 22" id="KW-1015">Disulfide bond</keyword>
<dbReference type="Gene3D" id="3.30.60.30">
    <property type="match status" value="2"/>
</dbReference>
<dbReference type="PANTHER" id="PTHR45742:SF2">
    <property type="entry name" value="COMPLEMENT COMPONENT C7"/>
    <property type="match status" value="1"/>
</dbReference>
<dbReference type="InterPro" id="IPR040729">
    <property type="entry name" value="Kazal_3"/>
</dbReference>
<feature type="domain" description="MACPF" evidence="25">
    <location>
        <begin position="126"/>
        <end position="451"/>
    </location>
</feature>
<dbReference type="SUPFAM" id="SSF57424">
    <property type="entry name" value="LDL receptor-like module"/>
    <property type="match status" value="1"/>
</dbReference>
<dbReference type="GO" id="GO:0005579">
    <property type="term" value="C:membrane attack complex"/>
    <property type="evidence" value="ECO:0007669"/>
    <property type="project" value="UniProtKB-KW"/>
</dbReference>
<dbReference type="PROSITE" id="PS00279">
    <property type="entry name" value="MACPF_1"/>
    <property type="match status" value="1"/>
</dbReference>
<evidence type="ECO:0000256" key="20">
    <source>
        <dbReference type="ARBA" id="ARBA00093478"/>
    </source>
</evidence>
<dbReference type="Ensembl" id="ENSENLT00000053195.1">
    <property type="protein sequence ID" value="ENSENLP00000051938.1"/>
    <property type="gene ID" value="ENSENLG00000021734.1"/>
</dbReference>
<keyword evidence="5" id="KW-0245">EGF-like domain</keyword>
<dbReference type="Pfam" id="PF18434">
    <property type="entry name" value="Kazal_3"/>
    <property type="match status" value="1"/>
</dbReference>
<reference evidence="26" key="1">
    <citation type="submission" date="2021-04" db="EMBL/GenBank/DDBJ databases">
        <authorList>
            <consortium name="Wellcome Sanger Institute Data Sharing"/>
        </authorList>
    </citation>
    <scope>NUCLEOTIDE SEQUENCE [LARGE SCALE GENOMIC DNA]</scope>
</reference>
<evidence type="ECO:0000256" key="14">
    <source>
        <dbReference type="ARBA" id="ARBA00023136"/>
    </source>
</evidence>
<dbReference type="SMART" id="SM00457">
    <property type="entry name" value="MACPF"/>
    <property type="match status" value="1"/>
</dbReference>
<comment type="subunit">
    <text evidence="20">Monomer or dimer; as a C5b-7 complex it can also form multimeric rosettes. Component of the membrane attack complex (MAC), composed of complement C5b, C6, C7, C8A, C8B, C8G and multiple copies of the pore-forming subunit C9.</text>
</comment>
<protein>
    <recommendedName>
        <fullName evidence="18">Complement component C7</fullName>
    </recommendedName>
</protein>
<dbReference type="Gene3D" id="2.10.70.10">
    <property type="entry name" value="Complement Module, domain 1"/>
    <property type="match status" value="2"/>
</dbReference>
<dbReference type="PROSITE" id="PS50923">
    <property type="entry name" value="SUSHI"/>
    <property type="match status" value="1"/>
</dbReference>
<dbReference type="InterPro" id="IPR000436">
    <property type="entry name" value="Sushi_SCR_CCP_dom"/>
</dbReference>
<dbReference type="InterPro" id="IPR002172">
    <property type="entry name" value="LDrepeatLR_classA_rpt"/>
</dbReference>
<evidence type="ECO:0000256" key="12">
    <source>
        <dbReference type="ARBA" id="ARBA00022875"/>
    </source>
</evidence>
<dbReference type="InterPro" id="IPR003884">
    <property type="entry name" value="FacI_MAC"/>
</dbReference>
<keyword evidence="4" id="KW-0964">Secreted</keyword>
<reference evidence="26" key="2">
    <citation type="submission" date="2025-08" db="UniProtKB">
        <authorList>
            <consortium name="Ensembl"/>
        </authorList>
    </citation>
    <scope>IDENTIFICATION</scope>
</reference>
<dbReference type="AlphaFoldDB" id="A0A665X6I5"/>
<dbReference type="InterPro" id="IPR036383">
    <property type="entry name" value="TSP1_rpt_sf"/>
</dbReference>
<dbReference type="GO" id="GO:0045087">
    <property type="term" value="P:innate immune response"/>
    <property type="evidence" value="ECO:0007669"/>
    <property type="project" value="UniProtKB-KW"/>
</dbReference>
<sequence>MKNIAQLLSTALPWLLVLFTAKGFCYARVHCQWGSYGAWSECDPCTKLQTRSRTIAVFSQFGGNSCAGEATESRGCETTQACPLEEGCGDWFRCRSGKCISRSLQCNGDQDCQEDGLDERSCFTERFNVCNTNIPPPGTQSLGKGFDMVEGKWKATVINTLSFGGQCRVIFSGVNNMFQRLPLSTIQYSNRVKAQTDISDDMYQSEWHYEKDITTREKVSGTTNGFRNFDRKEKYDKTQAKKLLVLKNDVEIAQFQSNSPKYIPISEELWRALGKLPSVYVFAAYRNLLKRFGTHYVSEGSLGGSLNFIIRIDSNSEKHIVHETSSFRECVTKKRWFLFFPIYSEHCSQDSDTRVPINTGHSSNNVRPYVKLEGGDPQYSLGFETMHLRDNSKNVEMFKNWADSIRSFPVVINPKLRPLSELVKETPCAAVKRIYLRRAIEQYLSENHPCHCQPCRNNGLAVMDDNTCRCICKTGTSGQACESGAEEEGQAGVIHGSWSCWSSWSSCSANRRSRRRYCSNPAPQNGGQGCAGDVSETSECEDLNLDHLRTVEPQCFDRSLPERPKCGTPPALINGYILEPKDIYLVDSRVQYTCIEGYHLVGTSILQCNAAQTWSTRPGVCKVSKCRITGLADSVKVTPTKLIYDIGEKVTLSCPEGRPLQGQATAICDPSLNFSPNPEDTTCGPVSTAIAPTVQCNLWEKLSGGQCVCKMPFECGSSLQVCGSSIRGNGKTIPMSVCQMHAMQCKGMNFLLVDNDECTWQTRDTTGCTKCHIWETCDDQTNACRCRDSADCATTGLNVCVRMGEDAAAAEQTMSECEAGLRQCKGENLTVTNIVPCFS</sequence>
<evidence type="ECO:0000256" key="16">
    <source>
        <dbReference type="ARBA" id="ARBA00023180"/>
    </source>
</evidence>
<dbReference type="GO" id="GO:0005576">
    <property type="term" value="C:extracellular region"/>
    <property type="evidence" value="ECO:0007669"/>
    <property type="project" value="UniProtKB-SubCell"/>
</dbReference>
<dbReference type="Gene3D" id="4.10.400.10">
    <property type="entry name" value="Low-density Lipoprotein Receptor"/>
    <property type="match status" value="1"/>
</dbReference>
<dbReference type="SUPFAM" id="SSF57535">
    <property type="entry name" value="Complement control module/SCR domain"/>
    <property type="match status" value="1"/>
</dbReference>
<dbReference type="OMA" id="DEMELSC"/>
<evidence type="ECO:0000259" key="24">
    <source>
        <dbReference type="PROSITE" id="PS50923"/>
    </source>
</evidence>
<dbReference type="InterPro" id="IPR001862">
    <property type="entry name" value="MAC_perforin"/>
</dbReference>
<comment type="similarity">
    <text evidence="3">Belongs to the complement C6/C7/C8/C9 family.</text>
</comment>
<evidence type="ECO:0000256" key="11">
    <source>
        <dbReference type="ARBA" id="ARBA00022859"/>
    </source>
</evidence>
<evidence type="ECO:0000256" key="22">
    <source>
        <dbReference type="PROSITE-ProRule" id="PRU00302"/>
    </source>
</evidence>
<dbReference type="Pfam" id="PF00084">
    <property type="entry name" value="Sushi"/>
    <property type="match status" value="1"/>
</dbReference>
<comment type="function">
    <text evidence="19">Component of the membrane attack complex (MAC), a multiprotein complex activated by the complement cascade, which inserts into a target cell membrane and forms a pore, leading to target cell membrane rupture and cell lysis. The MAC is initiated by proteolytic cleavage of C5 into complement C5b in response to the classical, alternative, lectin and GZMK complement pathways. The complement pathways consist in a cascade of proteins that leads to phagocytosis and breakdown of pathogens and signaling that strengthens the adaptive immune system. C7 serves as a membrane anchor. During MAC assembly, associates with C5b and C6 to form the C5b-7 complex, a key lipophilic precursor of the MAC complex, which associates with the outer leaflet and reduces the energy for membrane bending.</text>
</comment>
<dbReference type="InParanoid" id="A0A665X6I5"/>
<keyword evidence="8 22" id="KW-0768">Sushi</keyword>
<evidence type="ECO:0000256" key="23">
    <source>
        <dbReference type="SAM" id="SignalP"/>
    </source>
</evidence>
<dbReference type="CDD" id="cd00033">
    <property type="entry name" value="CCP"/>
    <property type="match status" value="2"/>
</dbReference>
<dbReference type="InterPro" id="IPR020864">
    <property type="entry name" value="MACPF"/>
</dbReference>
<dbReference type="PROSITE" id="PS51412">
    <property type="entry name" value="MACPF_2"/>
    <property type="match status" value="1"/>
</dbReference>
<dbReference type="SMART" id="SM00209">
    <property type="entry name" value="TSP1"/>
    <property type="match status" value="2"/>
</dbReference>
<keyword evidence="11" id="KW-0391">Immunity</keyword>
<evidence type="ECO:0000256" key="1">
    <source>
        <dbReference type="ARBA" id="ARBA00004175"/>
    </source>
</evidence>
<gene>
    <name evidence="26" type="primary">c7a</name>
</gene>
<dbReference type="Pfam" id="PF21330">
    <property type="entry name" value="Kazal_C7"/>
    <property type="match status" value="1"/>
</dbReference>
<dbReference type="SUPFAM" id="SSF82895">
    <property type="entry name" value="TSP-1 type 1 repeat"/>
    <property type="match status" value="2"/>
</dbReference>
<dbReference type="PROSITE" id="PS50092">
    <property type="entry name" value="TSP1"/>
    <property type="match status" value="2"/>
</dbReference>
<accession>A0A665X6I5</accession>
<evidence type="ECO:0000256" key="10">
    <source>
        <dbReference type="ARBA" id="ARBA00022852"/>
    </source>
</evidence>
<evidence type="ECO:0000256" key="17">
    <source>
        <dbReference type="ARBA" id="ARBA00023298"/>
    </source>
</evidence>
<keyword evidence="23" id="KW-0732">Signal</keyword>
<dbReference type="InterPro" id="IPR020863">
    <property type="entry name" value="MACPF_CS"/>
</dbReference>
<dbReference type="InterPro" id="IPR035976">
    <property type="entry name" value="Sushi/SCR/CCP_sf"/>
</dbReference>
<evidence type="ECO:0000256" key="3">
    <source>
        <dbReference type="ARBA" id="ARBA00009214"/>
    </source>
</evidence>
<comment type="caution">
    <text evidence="22">Lacks conserved residue(s) required for the propagation of feature annotation.</text>
</comment>
<dbReference type="GO" id="GO:0006958">
    <property type="term" value="P:complement activation, classical pathway"/>
    <property type="evidence" value="ECO:0007669"/>
    <property type="project" value="UniProtKB-KW"/>
</dbReference>
<dbReference type="PANTHER" id="PTHR45742">
    <property type="entry name" value="COMPLEMENT COMPONENT C6"/>
    <property type="match status" value="1"/>
</dbReference>
<evidence type="ECO:0000256" key="5">
    <source>
        <dbReference type="ARBA" id="ARBA00022536"/>
    </source>
</evidence>
<organism evidence="26 27">
    <name type="scientific">Echeneis naucrates</name>
    <name type="common">Live sharksucker</name>
    <dbReference type="NCBI Taxonomy" id="173247"/>
    <lineage>
        <taxon>Eukaryota</taxon>
        <taxon>Metazoa</taxon>
        <taxon>Chordata</taxon>
        <taxon>Craniata</taxon>
        <taxon>Vertebrata</taxon>
        <taxon>Euteleostomi</taxon>
        <taxon>Actinopterygii</taxon>
        <taxon>Neopterygii</taxon>
        <taxon>Teleostei</taxon>
        <taxon>Neoteleostei</taxon>
        <taxon>Acanthomorphata</taxon>
        <taxon>Carangaria</taxon>
        <taxon>Carangiformes</taxon>
        <taxon>Echeneidae</taxon>
        <taxon>Echeneis</taxon>
    </lineage>
</organism>
<evidence type="ECO:0000313" key="27">
    <source>
        <dbReference type="Proteomes" id="UP000472264"/>
    </source>
</evidence>
<keyword evidence="13" id="KW-0473">Membrane attack complex</keyword>
<proteinExistence type="inferred from homology"/>
<evidence type="ECO:0000256" key="2">
    <source>
        <dbReference type="ARBA" id="ARBA00004613"/>
    </source>
</evidence>
<evidence type="ECO:0000256" key="8">
    <source>
        <dbReference type="ARBA" id="ARBA00022659"/>
    </source>
</evidence>
<dbReference type="CDD" id="cd00112">
    <property type="entry name" value="LDLa"/>
    <property type="match status" value="1"/>
</dbReference>
<evidence type="ECO:0000256" key="7">
    <source>
        <dbReference type="ARBA" id="ARBA00022588"/>
    </source>
</evidence>
<feature type="signal peptide" evidence="23">
    <location>
        <begin position="1"/>
        <end position="27"/>
    </location>
</feature>
<feature type="chain" id="PRO_5025630700" description="Complement component C7" evidence="23">
    <location>
        <begin position="28"/>
        <end position="839"/>
    </location>
</feature>
<comment type="subcellular location">
    <subcellularLocation>
        <location evidence="2">Secreted</location>
    </subcellularLocation>
    <subcellularLocation>
        <location evidence="1">Target cell membrane</location>
    </subcellularLocation>
</comment>
<evidence type="ECO:0000313" key="26">
    <source>
        <dbReference type="Ensembl" id="ENSENLP00000051938.1"/>
    </source>
</evidence>
<dbReference type="Gene3D" id="2.20.100.10">
    <property type="entry name" value="Thrombospondin type-1 (TSP1) repeat"/>
    <property type="match status" value="2"/>
</dbReference>
<dbReference type="FunFam" id="2.20.100.10:FF:000001">
    <property type="entry name" value="semaphorin-5A isoform X1"/>
    <property type="match status" value="1"/>
</dbReference>
<dbReference type="GO" id="GO:0044218">
    <property type="term" value="C:other organism cell membrane"/>
    <property type="evidence" value="ECO:0007669"/>
    <property type="project" value="UniProtKB-KW"/>
</dbReference>
<reference evidence="26" key="3">
    <citation type="submission" date="2025-09" db="UniProtKB">
        <authorList>
            <consortium name="Ensembl"/>
        </authorList>
    </citation>
    <scope>IDENTIFICATION</scope>
</reference>
<keyword evidence="14" id="KW-0472">Membrane</keyword>
<evidence type="ECO:0000259" key="25">
    <source>
        <dbReference type="PROSITE" id="PS51412"/>
    </source>
</evidence>
<keyword evidence="9" id="KW-0677">Repeat</keyword>
<evidence type="ECO:0000256" key="6">
    <source>
        <dbReference type="ARBA" id="ARBA00022537"/>
    </source>
</evidence>
<keyword evidence="27" id="KW-1185">Reference proteome</keyword>
<evidence type="ECO:0000256" key="4">
    <source>
        <dbReference type="ARBA" id="ARBA00022525"/>
    </source>
</evidence>
<keyword evidence="7" id="KW-0399">Innate immunity</keyword>
<dbReference type="Pfam" id="PF00090">
    <property type="entry name" value="TSP_1"/>
    <property type="match status" value="2"/>
</dbReference>
<evidence type="ECO:0000256" key="15">
    <source>
        <dbReference type="ARBA" id="ARBA00023157"/>
    </source>
</evidence>
<feature type="domain" description="Sushi" evidence="24">
    <location>
        <begin position="564"/>
        <end position="623"/>
    </location>
</feature>
<dbReference type="InterPro" id="IPR000884">
    <property type="entry name" value="TSP1_rpt"/>
</dbReference>
<dbReference type="InterPro" id="IPR048825">
    <property type="entry name" value="C7_KAZAL"/>
</dbReference>
<dbReference type="SMART" id="SM00192">
    <property type="entry name" value="LDLa"/>
    <property type="match status" value="1"/>
</dbReference>
<dbReference type="Pfam" id="PF00057">
    <property type="entry name" value="Ldl_recept_a"/>
    <property type="match status" value="1"/>
</dbReference>
<feature type="disulfide bond" evidence="22">
    <location>
        <begin position="594"/>
        <end position="621"/>
    </location>
</feature>
<dbReference type="PRINTS" id="PR00764">
    <property type="entry name" value="COMPLEMENTC9"/>
</dbReference>
<dbReference type="Pfam" id="PF01823">
    <property type="entry name" value="MACPF"/>
    <property type="match status" value="1"/>
</dbReference>
<dbReference type="GO" id="GO:0031640">
    <property type="term" value="P:killing of cells of another organism"/>
    <property type="evidence" value="ECO:0007669"/>
    <property type="project" value="UniProtKB-KW"/>
</dbReference>
<keyword evidence="17" id="KW-1053">Target membrane</keyword>
<keyword evidence="12" id="KW-0180">Complement pathway</keyword>
<keyword evidence="10" id="KW-0204">Cytolysis</keyword>
<keyword evidence="6" id="KW-1052">Target cell membrane</keyword>
<evidence type="ECO:0000256" key="19">
    <source>
        <dbReference type="ARBA" id="ARBA00093281"/>
    </source>
</evidence>
<evidence type="ECO:0000256" key="18">
    <source>
        <dbReference type="ARBA" id="ARBA00073222"/>
    </source>
</evidence>
<dbReference type="PROSITE" id="PS50068">
    <property type="entry name" value="LDLRA_2"/>
    <property type="match status" value="1"/>
</dbReference>
<name>A0A665X6I5_ECHNA</name>